<reference evidence="2" key="1">
    <citation type="journal article" date="2017" name="Nat. Commun.">
        <title>The North American bullfrog draft genome provides insight into hormonal regulation of long noncoding RNA.</title>
        <authorList>
            <person name="Hammond S.A."/>
            <person name="Warren R.L."/>
            <person name="Vandervalk B.P."/>
            <person name="Kucuk E."/>
            <person name="Khan H."/>
            <person name="Gibb E.A."/>
            <person name="Pandoh P."/>
            <person name="Kirk H."/>
            <person name="Zhao Y."/>
            <person name="Jones M."/>
            <person name="Mungall A.J."/>
            <person name="Coope R."/>
            <person name="Pleasance S."/>
            <person name="Moore R.A."/>
            <person name="Holt R.A."/>
            <person name="Round J.M."/>
            <person name="Ohora S."/>
            <person name="Walle B.V."/>
            <person name="Veldhoen N."/>
            <person name="Helbing C.C."/>
            <person name="Birol I."/>
        </authorList>
    </citation>
    <scope>NUCLEOTIDE SEQUENCE [LARGE SCALE GENOMIC DNA]</scope>
</reference>
<accession>A0A2G9QGQ1</accession>
<keyword evidence="2" id="KW-1185">Reference proteome</keyword>
<dbReference type="InterPro" id="IPR002347">
    <property type="entry name" value="SDR_fam"/>
</dbReference>
<dbReference type="InterPro" id="IPR036291">
    <property type="entry name" value="NAD(P)-bd_dom_sf"/>
</dbReference>
<dbReference type="SUPFAM" id="SSF51735">
    <property type="entry name" value="NAD(P)-binding Rossmann-fold domains"/>
    <property type="match status" value="1"/>
</dbReference>
<dbReference type="Proteomes" id="UP000228934">
    <property type="component" value="Unassembled WGS sequence"/>
</dbReference>
<evidence type="ECO:0000313" key="1">
    <source>
        <dbReference type="EMBL" id="PIO14736.1"/>
    </source>
</evidence>
<dbReference type="PANTHER" id="PTHR43975:SF2">
    <property type="entry name" value="EG:BACR7A4.14 PROTEIN-RELATED"/>
    <property type="match status" value="1"/>
</dbReference>
<name>A0A2G9QGQ1_AQUCT</name>
<dbReference type="PANTHER" id="PTHR43975">
    <property type="entry name" value="ZGC:101858"/>
    <property type="match status" value="1"/>
</dbReference>
<protein>
    <submittedName>
        <fullName evidence="1">Uncharacterized protein</fullName>
    </submittedName>
</protein>
<dbReference type="EMBL" id="KV985960">
    <property type="protein sequence ID" value="PIO14736.1"/>
    <property type="molecule type" value="Genomic_DNA"/>
</dbReference>
<gene>
    <name evidence="1" type="ORF">AB205_0039810</name>
</gene>
<sequence>MNPGVIVTEVHKRAGMSEEQYQELLKCTQKTHALGRPGRVEEVARTIAFLASDAASFITGETLLVDGGERVMSP</sequence>
<organism evidence="1 2">
    <name type="scientific">Aquarana catesbeiana</name>
    <name type="common">American bullfrog</name>
    <name type="synonym">Rana catesbeiana</name>
    <dbReference type="NCBI Taxonomy" id="8400"/>
    <lineage>
        <taxon>Eukaryota</taxon>
        <taxon>Metazoa</taxon>
        <taxon>Chordata</taxon>
        <taxon>Craniata</taxon>
        <taxon>Vertebrata</taxon>
        <taxon>Euteleostomi</taxon>
        <taxon>Amphibia</taxon>
        <taxon>Batrachia</taxon>
        <taxon>Anura</taxon>
        <taxon>Neobatrachia</taxon>
        <taxon>Ranoidea</taxon>
        <taxon>Ranidae</taxon>
        <taxon>Aquarana</taxon>
    </lineage>
</organism>
<dbReference type="Gene3D" id="3.40.50.720">
    <property type="entry name" value="NAD(P)-binding Rossmann-like Domain"/>
    <property type="match status" value="1"/>
</dbReference>
<proteinExistence type="predicted"/>
<dbReference type="AlphaFoldDB" id="A0A2G9QGQ1"/>
<dbReference type="Pfam" id="PF13561">
    <property type="entry name" value="adh_short_C2"/>
    <property type="match status" value="1"/>
</dbReference>
<dbReference type="OrthoDB" id="47007at2759"/>
<evidence type="ECO:0000313" key="2">
    <source>
        <dbReference type="Proteomes" id="UP000228934"/>
    </source>
</evidence>